<dbReference type="Proteomes" id="UP000827138">
    <property type="component" value="Chromosome"/>
</dbReference>
<keyword evidence="3" id="KW-0902">Two-component regulatory system</keyword>
<keyword evidence="5" id="KW-1133">Transmembrane helix</keyword>
<dbReference type="GO" id="GO:0016301">
    <property type="term" value="F:kinase activity"/>
    <property type="evidence" value="ECO:0007669"/>
    <property type="project" value="UniProtKB-KW"/>
</dbReference>
<protein>
    <submittedName>
        <fullName evidence="8">Two-component sensor histidine kinase</fullName>
    </submittedName>
</protein>
<dbReference type="InterPro" id="IPR036890">
    <property type="entry name" value="HATPase_C_sf"/>
</dbReference>
<keyword evidence="9" id="KW-1185">Reference proteome</keyword>
<dbReference type="EMBL" id="CP080647">
    <property type="protein sequence ID" value="QYX77772.1"/>
    <property type="molecule type" value="Genomic_DNA"/>
</dbReference>
<dbReference type="Gene3D" id="3.30.565.10">
    <property type="entry name" value="Histidine kinase-like ATPase, C-terminal domain"/>
    <property type="match status" value="1"/>
</dbReference>
<dbReference type="PANTHER" id="PTHR24421">
    <property type="entry name" value="NITRATE/NITRITE SENSOR PROTEIN NARX-RELATED"/>
    <property type="match status" value="1"/>
</dbReference>
<evidence type="ECO:0000256" key="3">
    <source>
        <dbReference type="ARBA" id="ARBA00023012"/>
    </source>
</evidence>
<keyword evidence="1" id="KW-0808">Transferase</keyword>
<dbReference type="InterPro" id="IPR011712">
    <property type="entry name" value="Sig_transdc_His_kin_sub3_dim/P"/>
</dbReference>
<dbReference type="CDD" id="cd16917">
    <property type="entry name" value="HATPase_UhpB-NarQ-NarX-like"/>
    <property type="match status" value="1"/>
</dbReference>
<keyword evidence="5" id="KW-0472">Membrane</keyword>
<gene>
    <name evidence="8" type="ORF">K1J60_15620</name>
</gene>
<feature type="transmembrane region" description="Helical" evidence="5">
    <location>
        <begin position="193"/>
        <end position="212"/>
    </location>
</feature>
<evidence type="ECO:0000259" key="6">
    <source>
        <dbReference type="Pfam" id="PF02518"/>
    </source>
</evidence>
<feature type="transmembrane region" description="Helical" evidence="5">
    <location>
        <begin position="224"/>
        <end position="243"/>
    </location>
</feature>
<evidence type="ECO:0000256" key="1">
    <source>
        <dbReference type="ARBA" id="ARBA00022679"/>
    </source>
</evidence>
<feature type="transmembrane region" description="Helical" evidence="5">
    <location>
        <begin position="162"/>
        <end position="181"/>
    </location>
</feature>
<keyword evidence="5" id="KW-0812">Transmembrane</keyword>
<evidence type="ECO:0000256" key="4">
    <source>
        <dbReference type="SAM" id="MobiDB-lite"/>
    </source>
</evidence>
<evidence type="ECO:0000313" key="9">
    <source>
        <dbReference type="Proteomes" id="UP000827138"/>
    </source>
</evidence>
<feature type="domain" description="Signal transduction histidine kinase subgroup 3 dimerisation and phosphoacceptor" evidence="7">
    <location>
        <begin position="273"/>
        <end position="341"/>
    </location>
</feature>
<dbReference type="RefSeq" id="WP_220646751.1">
    <property type="nucleotide sequence ID" value="NZ_CP080647.1"/>
</dbReference>
<dbReference type="InterPro" id="IPR050482">
    <property type="entry name" value="Sensor_HK_TwoCompSys"/>
</dbReference>
<dbReference type="InterPro" id="IPR003594">
    <property type="entry name" value="HATPase_dom"/>
</dbReference>
<name>A0ABX8XQ81_9ACTN</name>
<feature type="compositionally biased region" description="Pro residues" evidence="4">
    <location>
        <begin position="52"/>
        <end position="69"/>
    </location>
</feature>
<proteinExistence type="predicted"/>
<feature type="transmembrane region" description="Helical" evidence="5">
    <location>
        <begin position="99"/>
        <end position="117"/>
    </location>
</feature>
<organism evidence="8 9">
    <name type="scientific">Streptomyces akebiae</name>
    <dbReference type="NCBI Taxonomy" id="2865673"/>
    <lineage>
        <taxon>Bacteria</taxon>
        <taxon>Bacillati</taxon>
        <taxon>Actinomycetota</taxon>
        <taxon>Actinomycetes</taxon>
        <taxon>Kitasatosporales</taxon>
        <taxon>Streptomycetaceae</taxon>
        <taxon>Streptomyces</taxon>
    </lineage>
</organism>
<evidence type="ECO:0000256" key="5">
    <source>
        <dbReference type="SAM" id="Phobius"/>
    </source>
</evidence>
<keyword evidence="2 8" id="KW-0418">Kinase</keyword>
<evidence type="ECO:0000256" key="2">
    <source>
        <dbReference type="ARBA" id="ARBA00022777"/>
    </source>
</evidence>
<feature type="domain" description="Histidine kinase/HSP90-like ATPase" evidence="6">
    <location>
        <begin position="390"/>
        <end position="483"/>
    </location>
</feature>
<dbReference type="Pfam" id="PF02518">
    <property type="entry name" value="HATPase_c"/>
    <property type="match status" value="1"/>
</dbReference>
<sequence>MNPRRSPRLTPPLSRVRAVVPLGRWRSPRSSEAGSGGGWAQRHPVGAGKHLQPPPSPSEGRRTPPPPSPTTGYLQDDATPPATLRLQLNALQALARQTFAVRLTALTIGTPFAMANTTNGPPTHAVLTAAVLGITVSYAMLRDWDRFAPRLLAHPTLMALDLLFGAVLLLTASPVSPLAYATVCTPLLSGLLYGWRGAGVLTGLQLAVLLTVHRAWEHRPGAGANTLLIAGFCVAAGIIGVTLRNLMFRFGTATQALSEATSRLAVAEAVESERARLARDLHDSVAKTLHGLALAADALATSADRPAPDPAHLRQQAGLVASAARRAAAESRELLTDLRHHTDLTTPAPPTDLTAELLERARDFASRTSIPTHVTHTGAPPPPLPPETTRHLLAITSEALENIHRHAHATTAELSLTTTPDTLHLVIKDDGVGLPGALTLEEAQRSGHFGLLGMAERAARADGTLRVRTTSPGTEVALTLALPRPEPPVTPTPRQEAAHA</sequence>
<feature type="region of interest" description="Disordered" evidence="4">
    <location>
        <begin position="1"/>
        <end position="78"/>
    </location>
</feature>
<evidence type="ECO:0000259" key="7">
    <source>
        <dbReference type="Pfam" id="PF07730"/>
    </source>
</evidence>
<feature type="transmembrane region" description="Helical" evidence="5">
    <location>
        <begin position="123"/>
        <end position="141"/>
    </location>
</feature>
<evidence type="ECO:0000313" key="8">
    <source>
        <dbReference type="EMBL" id="QYX77772.1"/>
    </source>
</evidence>
<dbReference type="SUPFAM" id="SSF55874">
    <property type="entry name" value="ATPase domain of HSP90 chaperone/DNA topoisomerase II/histidine kinase"/>
    <property type="match status" value="1"/>
</dbReference>
<accession>A0ABX8XQ81</accession>
<dbReference type="Gene3D" id="1.20.5.1930">
    <property type="match status" value="1"/>
</dbReference>
<reference evidence="8 9" key="1">
    <citation type="submission" date="2021-08" db="EMBL/GenBank/DDBJ databases">
        <authorList>
            <person name="Ping M."/>
        </authorList>
    </citation>
    <scope>NUCLEOTIDE SEQUENCE [LARGE SCALE GENOMIC DNA]</scope>
    <source>
        <strain evidence="8 9">MG28</strain>
    </source>
</reference>
<dbReference type="Pfam" id="PF07730">
    <property type="entry name" value="HisKA_3"/>
    <property type="match status" value="1"/>
</dbReference>